<dbReference type="SUPFAM" id="SSF56112">
    <property type="entry name" value="Protein kinase-like (PK-like)"/>
    <property type="match status" value="1"/>
</dbReference>
<dbReference type="Proteomes" id="UP001165289">
    <property type="component" value="Unassembled WGS sequence"/>
</dbReference>
<accession>A0AAV7K9P5</accession>
<dbReference type="Gene3D" id="1.10.510.10">
    <property type="entry name" value="Transferase(Phosphotransferase) domain 1"/>
    <property type="match status" value="1"/>
</dbReference>
<gene>
    <name evidence="8" type="ORF">LOD99_15690</name>
</gene>
<feature type="binding site" evidence="5">
    <location>
        <position position="45"/>
    </location>
    <ligand>
        <name>ATP</name>
        <dbReference type="ChEBI" id="CHEBI:30616"/>
    </ligand>
</feature>
<dbReference type="InterPro" id="IPR011009">
    <property type="entry name" value="Kinase-like_dom_sf"/>
</dbReference>
<reference evidence="8 9" key="1">
    <citation type="journal article" date="2023" name="BMC Biol.">
        <title>The compact genome of the sponge Oopsacas minuta (Hexactinellida) is lacking key metazoan core genes.</title>
        <authorList>
            <person name="Santini S."/>
            <person name="Schenkelaars Q."/>
            <person name="Jourda C."/>
            <person name="Duchesne M."/>
            <person name="Belahbib H."/>
            <person name="Rocher C."/>
            <person name="Selva M."/>
            <person name="Riesgo A."/>
            <person name="Vervoort M."/>
            <person name="Leys S.P."/>
            <person name="Kodjabachian L."/>
            <person name="Le Bivic A."/>
            <person name="Borchiellini C."/>
            <person name="Claverie J.M."/>
            <person name="Renard E."/>
        </authorList>
    </citation>
    <scope>NUCLEOTIDE SEQUENCE [LARGE SCALE GENOMIC DNA]</scope>
    <source>
        <strain evidence="8">SPO-2</strain>
    </source>
</reference>
<keyword evidence="6" id="KW-0175">Coiled coil</keyword>
<keyword evidence="1" id="KW-0808">Transferase</keyword>
<sequence>MTEIKESIRYLQDVNIITAPAYELGRGTFGVVYKAKWLGANVAVKYLHSHLFSQQPERVWKKIVRDFENEYKFLANLRHPNIVQYFGLTKQNEAIGIVTELAWGSLFKRNYMKPRLTLRHVVDCAIQLGAGLRYLHEQNPPIIHRDFASKNVLLGFDGQAKIADLGVATLVSPHVTHMTQSPGTEPYIAPECRIHKTYTEKIDIFSYAVTILELCTNQVPKPKNMFHCSEDPNTGIRSITQVPEVNRRENDLRIIGPTHCLYNIILEGIKDEPEARPSAHQMLTLLNKIKSISDYTNCPKEGILDGIQHHREKNLQQQIYTKEAEVMQMMYQLEQAKKDLQNMKNNFIAKDNSMPYRPIARPNLSSVDQKINQPDLTLQMGPNTPTDSMLQQRIQRPKDLPIQKNNLVIRGKKHNDMTALKDPYPKASPTRMDISKQLNQYELQRQQQIQQAQLQAKPQTPVLNLFNPQFNQLIPEHRIPVYYIPSRQLTNDTMDVNKMYIVPNAYDMIPRGQPQSIEVYPVTENTTANSSFTRSF</sequence>
<dbReference type="PROSITE" id="PS50011">
    <property type="entry name" value="PROTEIN_KINASE_DOM"/>
    <property type="match status" value="1"/>
</dbReference>
<evidence type="ECO:0000256" key="2">
    <source>
        <dbReference type="ARBA" id="ARBA00022741"/>
    </source>
</evidence>
<dbReference type="Pfam" id="PF00069">
    <property type="entry name" value="Pkinase"/>
    <property type="match status" value="1"/>
</dbReference>
<dbReference type="InterPro" id="IPR051681">
    <property type="entry name" value="Ser/Thr_Kinases-Pseudokinases"/>
</dbReference>
<keyword evidence="8" id="KW-0675">Receptor</keyword>
<evidence type="ECO:0000256" key="4">
    <source>
        <dbReference type="ARBA" id="ARBA00022840"/>
    </source>
</evidence>
<feature type="coiled-coil region" evidence="6">
    <location>
        <begin position="326"/>
        <end position="353"/>
    </location>
</feature>
<protein>
    <submittedName>
        <fullName evidence="8">LRR receptor-like serine/threonine-protein kinase</fullName>
    </submittedName>
</protein>
<dbReference type="FunFam" id="3.30.200.20:FF:000180">
    <property type="entry name" value="serine/threonine-protein kinase STY46-like"/>
    <property type="match status" value="1"/>
</dbReference>
<dbReference type="InterPro" id="IPR017441">
    <property type="entry name" value="Protein_kinase_ATP_BS"/>
</dbReference>
<dbReference type="GO" id="GO:0005524">
    <property type="term" value="F:ATP binding"/>
    <property type="evidence" value="ECO:0007669"/>
    <property type="project" value="UniProtKB-UniRule"/>
</dbReference>
<dbReference type="PROSITE" id="PS00107">
    <property type="entry name" value="PROTEIN_KINASE_ATP"/>
    <property type="match status" value="1"/>
</dbReference>
<evidence type="ECO:0000256" key="6">
    <source>
        <dbReference type="SAM" id="Coils"/>
    </source>
</evidence>
<dbReference type="PANTHER" id="PTHR44329">
    <property type="entry name" value="SERINE/THREONINE-PROTEIN KINASE TNNI3K-RELATED"/>
    <property type="match status" value="1"/>
</dbReference>
<evidence type="ECO:0000256" key="3">
    <source>
        <dbReference type="ARBA" id="ARBA00022777"/>
    </source>
</evidence>
<dbReference type="EMBL" id="JAKMXF010000110">
    <property type="protein sequence ID" value="KAI6657973.1"/>
    <property type="molecule type" value="Genomic_DNA"/>
</dbReference>
<dbReference type="GO" id="GO:0004674">
    <property type="term" value="F:protein serine/threonine kinase activity"/>
    <property type="evidence" value="ECO:0007669"/>
    <property type="project" value="TreeGrafter"/>
</dbReference>
<keyword evidence="3 8" id="KW-0418">Kinase</keyword>
<feature type="domain" description="Protein kinase" evidence="7">
    <location>
        <begin position="18"/>
        <end position="289"/>
    </location>
</feature>
<dbReference type="InterPro" id="IPR000719">
    <property type="entry name" value="Prot_kinase_dom"/>
</dbReference>
<proteinExistence type="predicted"/>
<name>A0AAV7K9P5_9METZ</name>
<keyword evidence="2 5" id="KW-0547">Nucleotide-binding</keyword>
<evidence type="ECO:0000256" key="5">
    <source>
        <dbReference type="PROSITE-ProRule" id="PRU10141"/>
    </source>
</evidence>
<evidence type="ECO:0000256" key="1">
    <source>
        <dbReference type="ARBA" id="ARBA00022679"/>
    </source>
</evidence>
<dbReference type="Gene3D" id="3.30.200.20">
    <property type="entry name" value="Phosphorylase Kinase, domain 1"/>
    <property type="match status" value="1"/>
</dbReference>
<evidence type="ECO:0000313" key="9">
    <source>
        <dbReference type="Proteomes" id="UP001165289"/>
    </source>
</evidence>
<evidence type="ECO:0000313" key="8">
    <source>
        <dbReference type="EMBL" id="KAI6657973.1"/>
    </source>
</evidence>
<dbReference type="InterPro" id="IPR008266">
    <property type="entry name" value="Tyr_kinase_AS"/>
</dbReference>
<organism evidence="8 9">
    <name type="scientific">Oopsacas minuta</name>
    <dbReference type="NCBI Taxonomy" id="111878"/>
    <lineage>
        <taxon>Eukaryota</taxon>
        <taxon>Metazoa</taxon>
        <taxon>Porifera</taxon>
        <taxon>Hexactinellida</taxon>
        <taxon>Hexasterophora</taxon>
        <taxon>Lyssacinosida</taxon>
        <taxon>Leucopsacidae</taxon>
        <taxon>Oopsacas</taxon>
    </lineage>
</organism>
<evidence type="ECO:0000259" key="7">
    <source>
        <dbReference type="PROSITE" id="PS50011"/>
    </source>
</evidence>
<dbReference type="AlphaFoldDB" id="A0AAV7K9P5"/>
<comment type="caution">
    <text evidence="8">The sequence shown here is derived from an EMBL/GenBank/DDBJ whole genome shotgun (WGS) entry which is preliminary data.</text>
</comment>
<dbReference type="PROSITE" id="PS00109">
    <property type="entry name" value="PROTEIN_KINASE_TYR"/>
    <property type="match status" value="1"/>
</dbReference>
<keyword evidence="4 5" id="KW-0067">ATP-binding</keyword>
<keyword evidence="9" id="KW-1185">Reference proteome</keyword>